<dbReference type="EMBL" id="JAMDNP010000015">
    <property type="protein sequence ID" value="MCY9760642.1"/>
    <property type="molecule type" value="Genomic_DNA"/>
</dbReference>
<sequence>MQSNQNRNKVKNFNSKKKSTKILKPKTLHPVKEQSRIARRRNAREFEFVVDWKRVEVADKVVVKLAQFLNIDEDEAFDRALDILENHNDFRVDSKLIFRSYLKKRFRGDWIHLQWHTFENIQIGIENNRWTRIGYSDTHVFITESTKQKVYDFEDGRCEQCGQPMHFRTAHYTKRDWKIFNDLDNIKLVCYCCYSKRSNMLLNPKLVILDRNMDYLMERMNFETIEETKEFIKKNLKHAVHTNTFNPSKHSNRKQVKDMKIRGQYWLPGIGRCRLQFRKGQQGREFTLEFTECAKNPKLVVRPQMKSRQLLI</sequence>
<dbReference type="RefSeq" id="WP_268598720.1">
    <property type="nucleotide sequence ID" value="NZ_JAMDNP010000015.1"/>
</dbReference>
<evidence type="ECO:0000313" key="1">
    <source>
        <dbReference type="EMBL" id="MCY9760642.1"/>
    </source>
</evidence>
<evidence type="ECO:0000313" key="2">
    <source>
        <dbReference type="Proteomes" id="UP001527181"/>
    </source>
</evidence>
<accession>A0ABT4GVB5</accession>
<dbReference type="Proteomes" id="UP001527181">
    <property type="component" value="Unassembled WGS sequence"/>
</dbReference>
<gene>
    <name evidence="1" type="ORF">M5X12_08635</name>
</gene>
<protein>
    <submittedName>
        <fullName evidence="1">Uncharacterized protein</fullName>
    </submittedName>
</protein>
<proteinExistence type="predicted"/>
<keyword evidence="2" id="KW-1185">Reference proteome</keyword>
<organism evidence="1 2">
    <name type="scientific">Paenibacillus alvei</name>
    <name type="common">Bacillus alvei</name>
    <dbReference type="NCBI Taxonomy" id="44250"/>
    <lineage>
        <taxon>Bacteria</taxon>
        <taxon>Bacillati</taxon>
        <taxon>Bacillota</taxon>
        <taxon>Bacilli</taxon>
        <taxon>Bacillales</taxon>
        <taxon>Paenibacillaceae</taxon>
        <taxon>Paenibacillus</taxon>
    </lineage>
</organism>
<reference evidence="1 2" key="1">
    <citation type="submission" date="2022-05" db="EMBL/GenBank/DDBJ databases">
        <title>Genome Sequencing of Bee-Associated Microbes.</title>
        <authorList>
            <person name="Dunlap C."/>
        </authorList>
    </citation>
    <scope>NUCLEOTIDE SEQUENCE [LARGE SCALE GENOMIC DNA]</scope>
    <source>
        <strain evidence="1 2">NRRL B-04010</strain>
    </source>
</reference>
<comment type="caution">
    <text evidence="1">The sequence shown here is derived from an EMBL/GenBank/DDBJ whole genome shotgun (WGS) entry which is preliminary data.</text>
</comment>
<name>A0ABT4GVB5_PAEAL</name>